<dbReference type="InterPro" id="IPR042047">
    <property type="entry name" value="SleB_dom1"/>
</dbReference>
<name>A0A0H0XLA0_9SPHN</name>
<dbReference type="Gene3D" id="1.10.10.2520">
    <property type="entry name" value="Cell wall hydrolase SleB, domain 1"/>
    <property type="match status" value="1"/>
</dbReference>
<dbReference type="InterPro" id="IPR011105">
    <property type="entry name" value="Cell_wall_hydrolase_SleB"/>
</dbReference>
<organism evidence="3 4">
    <name type="scientific">Aurantiacibacter marinus</name>
    <dbReference type="NCBI Taxonomy" id="874156"/>
    <lineage>
        <taxon>Bacteria</taxon>
        <taxon>Pseudomonadati</taxon>
        <taxon>Pseudomonadota</taxon>
        <taxon>Alphaproteobacteria</taxon>
        <taxon>Sphingomonadales</taxon>
        <taxon>Erythrobacteraceae</taxon>
        <taxon>Aurantiacibacter</taxon>
    </lineage>
</organism>
<feature type="compositionally biased region" description="Basic and acidic residues" evidence="1">
    <location>
        <begin position="280"/>
        <end position="298"/>
    </location>
</feature>
<proteinExistence type="predicted"/>
<feature type="domain" description="Cell wall hydrolase SleB" evidence="2">
    <location>
        <begin position="122"/>
        <end position="230"/>
    </location>
</feature>
<dbReference type="GO" id="GO:0016787">
    <property type="term" value="F:hydrolase activity"/>
    <property type="evidence" value="ECO:0007669"/>
    <property type="project" value="InterPro"/>
</dbReference>
<evidence type="ECO:0000256" key="1">
    <source>
        <dbReference type="SAM" id="MobiDB-lite"/>
    </source>
</evidence>
<dbReference type="STRING" id="874156.GCA_001021555_02055"/>
<dbReference type="Proteomes" id="UP000053455">
    <property type="component" value="Unassembled WGS sequence"/>
</dbReference>
<evidence type="ECO:0000313" key="4">
    <source>
        <dbReference type="Proteomes" id="UP000053455"/>
    </source>
</evidence>
<reference evidence="3 4" key="1">
    <citation type="submission" date="2015-04" db="EMBL/GenBank/DDBJ databases">
        <title>The draft genome sequence of Erythrobacter marinus HWDM-33.</title>
        <authorList>
            <person name="Zhuang L."/>
            <person name="Liu Y."/>
            <person name="Shao Z."/>
        </authorList>
    </citation>
    <scope>NUCLEOTIDE SEQUENCE [LARGE SCALE GENOMIC DNA]</scope>
    <source>
        <strain evidence="3 4">HWDM-33</strain>
    </source>
</reference>
<evidence type="ECO:0000313" key="3">
    <source>
        <dbReference type="EMBL" id="KLI63343.1"/>
    </source>
</evidence>
<comment type="caution">
    <text evidence="3">The sequence shown here is derived from an EMBL/GenBank/DDBJ whole genome shotgun (WGS) entry which is preliminary data.</text>
</comment>
<accession>A0A0H0XLA0</accession>
<protein>
    <recommendedName>
        <fullName evidence="2">Cell wall hydrolase SleB domain-containing protein</fullName>
    </recommendedName>
</protein>
<sequence>MTVPFFSHFAKTPSRAFRLIAAGATLIILAVPSISSMLPEAEQAAAMDTPASLERELAQFTVQGDALLEEDAKSAQTRNADIPFAARLTDKMAPFRSIASGSPSYSTALNCLTEAIYYEAANESVAGKRGVAQVILNRVTHPAYPSSVCGVIYQGYADPVCQFSYTCDGSLARRPLANLWRQSRDVAQAALSGYVDEAVGTATHYHADYVLPYWAYRLEKVHVEGRHIFYRMPGRSGRATNFASRWIGREFRPSYNPARFAAVDEEMVEIAEEFVPQPHLRRDPTDRTDRRADNDVGGRMDPSQGWTLTIPDPATASSGYRAALQEQSGLAATPTQDGTTLP</sequence>
<dbReference type="PATRIC" id="fig|874156.12.peg.2441"/>
<feature type="compositionally biased region" description="Polar residues" evidence="1">
    <location>
        <begin position="325"/>
        <end position="342"/>
    </location>
</feature>
<dbReference type="AlphaFoldDB" id="A0A0H0XLA0"/>
<gene>
    <name evidence="3" type="ORF">AAV99_11890</name>
</gene>
<dbReference type="EMBL" id="LBHU01000003">
    <property type="protein sequence ID" value="KLI63343.1"/>
    <property type="molecule type" value="Genomic_DNA"/>
</dbReference>
<dbReference type="Pfam" id="PF07486">
    <property type="entry name" value="Hydrolase_2"/>
    <property type="match status" value="1"/>
</dbReference>
<dbReference type="RefSeq" id="WP_047094234.1">
    <property type="nucleotide sequence ID" value="NZ_LBHU01000003.1"/>
</dbReference>
<feature type="region of interest" description="Disordered" evidence="1">
    <location>
        <begin position="274"/>
        <end position="342"/>
    </location>
</feature>
<evidence type="ECO:0000259" key="2">
    <source>
        <dbReference type="Pfam" id="PF07486"/>
    </source>
</evidence>
<keyword evidence="4" id="KW-1185">Reference proteome</keyword>